<evidence type="ECO:0000313" key="2">
    <source>
        <dbReference type="Proteomes" id="UP001430679"/>
    </source>
</evidence>
<dbReference type="Proteomes" id="UP001430679">
    <property type="component" value="Unassembled WGS sequence"/>
</dbReference>
<keyword evidence="2" id="KW-1185">Reference proteome</keyword>
<reference evidence="1" key="1">
    <citation type="submission" date="2021-11" db="EMBL/GenBank/DDBJ databases">
        <title>Description of novel Flavobacterium species.</title>
        <authorList>
            <person name="Saticioglu I.B."/>
            <person name="Ay H."/>
            <person name="Altun S."/>
            <person name="Duman M."/>
        </authorList>
    </citation>
    <scope>NUCLEOTIDE SEQUENCE</scope>
    <source>
        <strain evidence="1">F-30</strain>
    </source>
</reference>
<sequence>MTITDKNILESYSDLFEGLSFSNKLELIERLTKSLKVAKSKENNFYKSFGAFSSEKSAEEIVSEIKSNRKFKNTEIKF</sequence>
<dbReference type="RefSeq" id="WP_065449572.1">
    <property type="nucleotide sequence ID" value="NZ_JAJJMM010000001.1"/>
</dbReference>
<organism evidence="1 2">
    <name type="scientific">Flavobacterium piscisymbiosum</name>
    <dbReference type="NCBI Taxonomy" id="2893753"/>
    <lineage>
        <taxon>Bacteria</taxon>
        <taxon>Pseudomonadati</taxon>
        <taxon>Bacteroidota</taxon>
        <taxon>Flavobacteriia</taxon>
        <taxon>Flavobacteriales</taxon>
        <taxon>Flavobacteriaceae</taxon>
        <taxon>Flavobacterium</taxon>
    </lineage>
</organism>
<gene>
    <name evidence="1" type="ORF">LNP81_15435</name>
</gene>
<accession>A0ABS8MFV3</accession>
<protein>
    <submittedName>
        <fullName evidence="1">Uncharacterized protein</fullName>
    </submittedName>
</protein>
<comment type="caution">
    <text evidence="1">The sequence shown here is derived from an EMBL/GenBank/DDBJ whole genome shotgun (WGS) entry which is preliminary data.</text>
</comment>
<dbReference type="EMBL" id="JAJJMM010000001">
    <property type="protein sequence ID" value="MCC9064394.1"/>
    <property type="molecule type" value="Genomic_DNA"/>
</dbReference>
<evidence type="ECO:0000313" key="1">
    <source>
        <dbReference type="EMBL" id="MCC9064394.1"/>
    </source>
</evidence>
<name>A0ABS8MFV3_9FLAO</name>
<proteinExistence type="predicted"/>